<dbReference type="InterPro" id="IPR003188">
    <property type="entry name" value="PTS_IIA_lac/cel"/>
</dbReference>
<evidence type="ECO:0000313" key="6">
    <source>
        <dbReference type="Proteomes" id="UP001214629"/>
    </source>
</evidence>
<proteinExistence type="predicted"/>
<organism evidence="5 6">
    <name type="scientific">Spiroplasma citri</name>
    <dbReference type="NCBI Taxonomy" id="2133"/>
    <lineage>
        <taxon>Bacteria</taxon>
        <taxon>Bacillati</taxon>
        <taxon>Mycoplasmatota</taxon>
        <taxon>Mollicutes</taxon>
        <taxon>Entomoplasmatales</taxon>
        <taxon>Spiroplasmataceae</taxon>
        <taxon>Spiroplasma</taxon>
    </lineage>
</organism>
<reference evidence="5 6" key="1">
    <citation type="submission" date="2022-04" db="EMBL/GenBank/DDBJ databases">
        <title>Whole genome of Spiroplasma citri.</title>
        <authorList>
            <person name="Khanchezar A."/>
            <person name="Izadpanah K."/>
            <person name="Taghavi M."/>
            <person name="Ghorbani A."/>
            <person name="Beven L."/>
        </authorList>
    </citation>
    <scope>NUCLEOTIDE SEQUENCE [LARGE SCALE GENOMIC DNA]</scope>
    <source>
        <strain evidence="5 6">D4</strain>
    </source>
</reference>
<dbReference type="AlphaFoldDB" id="A0AAX3SXK8"/>
<evidence type="ECO:0000313" key="5">
    <source>
        <dbReference type="EMBL" id="WFG95862.1"/>
    </source>
</evidence>
<evidence type="ECO:0000256" key="1">
    <source>
        <dbReference type="ARBA" id="ARBA00022448"/>
    </source>
</evidence>
<evidence type="ECO:0000256" key="4">
    <source>
        <dbReference type="ARBA" id="ARBA00022683"/>
    </source>
</evidence>
<evidence type="ECO:0000256" key="2">
    <source>
        <dbReference type="ARBA" id="ARBA00022597"/>
    </source>
</evidence>
<keyword evidence="2" id="KW-0762">Sugar transport</keyword>
<dbReference type="GO" id="GO:0009401">
    <property type="term" value="P:phosphoenolpyruvate-dependent sugar phosphotransferase system"/>
    <property type="evidence" value="ECO:0007669"/>
    <property type="project" value="UniProtKB-KW"/>
</dbReference>
<dbReference type="GO" id="GO:0016740">
    <property type="term" value="F:transferase activity"/>
    <property type="evidence" value="ECO:0007669"/>
    <property type="project" value="UniProtKB-KW"/>
</dbReference>
<name>A0AAX3SXK8_SPICI</name>
<dbReference type="Gene3D" id="1.20.58.80">
    <property type="entry name" value="Phosphotransferase system, lactose/cellobiose-type IIA subunit"/>
    <property type="match status" value="1"/>
</dbReference>
<dbReference type="InterPro" id="IPR036542">
    <property type="entry name" value="PTS_IIA_lac/cel_sf"/>
</dbReference>
<sequence>MQSVWNLYYEFMTIIFGVNHPAILDIVARELINEAHQELTKVHKFHAELIQHEANGEQYPMTVLVVHAQDHFNSAIIILDLAEHLICLYERTGKES</sequence>
<dbReference type="PANTHER" id="PTHR34382">
    <property type="entry name" value="PTS SYSTEM N,N'-DIACETYLCHITOBIOSE-SPECIFIC EIIA COMPONENT"/>
    <property type="match status" value="1"/>
</dbReference>
<dbReference type="PANTHER" id="PTHR34382:SF7">
    <property type="entry name" value="PTS SYSTEM N,N'-DIACETYLCHITOBIOSE-SPECIFIC EIIA COMPONENT"/>
    <property type="match status" value="1"/>
</dbReference>
<evidence type="ECO:0000256" key="3">
    <source>
        <dbReference type="ARBA" id="ARBA00022679"/>
    </source>
</evidence>
<protein>
    <submittedName>
        <fullName evidence="5">PTS lactose/cellobiose transporter subunit IIA</fullName>
    </submittedName>
</protein>
<dbReference type="EMBL" id="CP096246">
    <property type="protein sequence ID" value="WFG95862.1"/>
    <property type="molecule type" value="Genomic_DNA"/>
</dbReference>
<keyword evidence="1" id="KW-0813">Transport</keyword>
<accession>A0AAX3SXK8</accession>
<dbReference type="Proteomes" id="UP001214629">
    <property type="component" value="Chromosome"/>
</dbReference>
<gene>
    <name evidence="5" type="ORF">M0C40_07110</name>
</gene>
<keyword evidence="6" id="KW-1185">Reference proteome</keyword>
<keyword evidence="4" id="KW-0598">Phosphotransferase system</keyword>
<dbReference type="SUPFAM" id="SSF46973">
    <property type="entry name" value="Enzyme IIa from lactose specific PTS, IIa-lac"/>
    <property type="match status" value="1"/>
</dbReference>
<keyword evidence="3" id="KW-0808">Transferase</keyword>
<dbReference type="Pfam" id="PF02255">
    <property type="entry name" value="PTS_IIA"/>
    <property type="match status" value="1"/>
</dbReference>
<dbReference type="RefSeq" id="WP_277938314.1">
    <property type="nucleotide sequence ID" value="NZ_CP096246.1"/>
</dbReference>